<dbReference type="AlphaFoldDB" id="F0VQI8"/>
<feature type="compositionally biased region" description="Polar residues" evidence="1">
    <location>
        <begin position="743"/>
        <end position="754"/>
    </location>
</feature>
<feature type="compositionally biased region" description="Low complexity" evidence="1">
    <location>
        <begin position="795"/>
        <end position="812"/>
    </location>
</feature>
<protein>
    <submittedName>
        <fullName evidence="2">RSC6/BAF60A ortholog with a SWIB domain, related</fullName>
    </submittedName>
</protein>
<dbReference type="OMA" id="FIYNTHE"/>
<feature type="compositionally biased region" description="Basic and acidic residues" evidence="1">
    <location>
        <begin position="382"/>
        <end position="394"/>
    </location>
</feature>
<dbReference type="InParanoid" id="F0VQI8"/>
<gene>
    <name evidence="3" type="ORF">BN1204_064110</name>
    <name evidence="2" type="ORF">NCLIV_064110</name>
</gene>
<feature type="region of interest" description="Disordered" evidence="1">
    <location>
        <begin position="562"/>
        <end position="587"/>
    </location>
</feature>
<proteinExistence type="predicted"/>
<organism evidence="2 4">
    <name type="scientific">Neospora caninum (strain Liverpool)</name>
    <dbReference type="NCBI Taxonomy" id="572307"/>
    <lineage>
        <taxon>Eukaryota</taxon>
        <taxon>Sar</taxon>
        <taxon>Alveolata</taxon>
        <taxon>Apicomplexa</taxon>
        <taxon>Conoidasida</taxon>
        <taxon>Coccidia</taxon>
        <taxon>Eucoccidiorida</taxon>
        <taxon>Eimeriorina</taxon>
        <taxon>Sarcocystidae</taxon>
        <taxon>Neospora</taxon>
    </lineage>
</organism>
<feature type="compositionally biased region" description="Basic and acidic residues" evidence="1">
    <location>
        <begin position="706"/>
        <end position="715"/>
    </location>
</feature>
<dbReference type="EMBL" id="LN714487">
    <property type="protein sequence ID" value="CEL70731.1"/>
    <property type="molecule type" value="Genomic_DNA"/>
</dbReference>
<sequence length="976" mass="101311">MTVSSAGVAGPGLADGGGASPASQQNEVSPSSSSRALAGASASACARKPPASVVGASGTASALRHKGQSVAGAGGKPTGASPLSDGKREGKGNGFVPCVEVPECVREVCPELYRESAALGELQREMDESVEQLVTSLRDTCYPCLQTSSRIVLPTLLSRRRLRVFIYNTHENQPPPYSAFDMHAPQPDRLAAALSAATLANAQSAGGEVAGAPGERVAAHAASGFPGEEGKKNACVGPVETSDVHTPPPSWCLYIKAVSMEKQDNAGSNSAGGPGASVFTPRFSSFFSRVMILTPEESVVWDSRTTSSLAASLFDGLSIQRKGSREMPLKILFFINYRTPTFRLSDALSTLCGGRQQLSLCGILRAVWAHVMANNLLVPAEEKGEKAKTEKDPNPSKAAAASEGSATKAGTTTVDPRGILYARTDAALQAVFGAHVEQFCFADLPRLLRSQLLPPRPVCISHPLKLSGDWIDNEQAYDFTLECLDTAGAGWSVGGPGAPHAGCGSLSALTATSALWSCAVETMLQNMTTSCCVLGLDPWLSSQHQVLQQLATQTQHLQLVSAASQAPGAAQAPGSAQRRGKGEQTEDEQHLLQDILRMQRQSDDIDAKLKQAMEKLQQRVMYLNLYKGFAKDPLAFLNQQLSPTLPDISEALLDEDFVYDYHTRQRTAAYYTSPWVPRAVQRYLQKRNVPYEDQVCKVLSSFNIPDPRKRQRENAEGAPAAPSSGAGSSGAASRSAKPRAGTNPATGGASSSQRPRPAGASRHVKKKEEAPAPTQNSASPLAFSSGASAPQTNFAPGAAASGGAAGASFDASQIPNPVGPSGVDHPPLGVSGDPGAPGGSGFAPHGGMKTPAPGAHFGPSPSFSPVDPSVAMMGVAAGGPRPAGPYQAVGRMEPGRRSPMMAAPGVYAPPVGMPMHQMMAPHGLMAGQGGMGTSWPAGAQAQGLPAHLGPGQFWSGGPGMHPGAPGAGMRQGGHMG</sequence>
<dbReference type="RefSeq" id="XP_003886011.1">
    <property type="nucleotide sequence ID" value="XM_003885962.1"/>
</dbReference>
<reference evidence="3" key="4">
    <citation type="journal article" date="2015" name="PLoS ONE">
        <title>Comprehensive Evaluation of Toxoplasma gondii VEG and Neospora caninum LIV Genomes with Tachyzoite Stage Transcriptome and Proteome Defines Novel Transcript Features.</title>
        <authorList>
            <person name="Ramaprasad A."/>
            <person name="Mourier T."/>
            <person name="Naeem R."/>
            <person name="Malas T.B."/>
            <person name="Moussa E."/>
            <person name="Panigrahi A."/>
            <person name="Vermont S.J."/>
            <person name="Otto T.D."/>
            <person name="Wastling J."/>
            <person name="Pain A."/>
        </authorList>
    </citation>
    <scope>NUCLEOTIDE SEQUENCE</scope>
    <source>
        <strain evidence="3">Liverpool</strain>
    </source>
</reference>
<keyword evidence="4" id="KW-1185">Reference proteome</keyword>
<feature type="compositionally biased region" description="Gly residues" evidence="1">
    <location>
        <begin position="9"/>
        <end position="19"/>
    </location>
</feature>
<feature type="compositionally biased region" description="Polar residues" evidence="1">
    <location>
        <begin position="785"/>
        <end position="794"/>
    </location>
</feature>
<evidence type="ECO:0000313" key="3">
    <source>
        <dbReference type="EMBL" id="CEL70731.1"/>
    </source>
</evidence>
<reference evidence="2" key="2">
    <citation type="submission" date="2011-03" db="EMBL/GenBank/DDBJ databases">
        <title>Comparative genomics and transcriptomics of Neospora caninum and Toxoplasma gondii.</title>
        <authorList>
            <person name="Reid A.J."/>
            <person name="Sohal A."/>
            <person name="Harris D."/>
            <person name="Quail M."/>
            <person name="Sanders M."/>
            <person name="Berriman M."/>
            <person name="Wastling J.M."/>
            <person name="Pain A."/>
        </authorList>
    </citation>
    <scope>NUCLEOTIDE SEQUENCE</scope>
    <source>
        <strain evidence="2">Liverpool</strain>
    </source>
</reference>
<reference evidence="2" key="1">
    <citation type="submission" date="2011-02" db="EMBL/GenBank/DDBJ databases">
        <authorList>
            <person name="Aslett M."/>
        </authorList>
    </citation>
    <scope>NUCLEOTIDE SEQUENCE</scope>
    <source>
        <strain evidence="2">Liverpool</strain>
    </source>
</reference>
<dbReference type="GeneID" id="13445208"/>
<dbReference type="InterPro" id="IPR036885">
    <property type="entry name" value="SWIB_MDM2_dom_sf"/>
</dbReference>
<evidence type="ECO:0000313" key="4">
    <source>
        <dbReference type="Proteomes" id="UP000007494"/>
    </source>
</evidence>
<evidence type="ECO:0000313" key="2">
    <source>
        <dbReference type="EMBL" id="CBZ55985.1"/>
    </source>
</evidence>
<feature type="compositionally biased region" description="Low complexity" evidence="1">
    <location>
        <begin position="396"/>
        <end position="410"/>
    </location>
</feature>
<feature type="region of interest" description="Disordered" evidence="1">
    <location>
        <begin position="1"/>
        <end position="89"/>
    </location>
</feature>
<accession>F0VQI8</accession>
<dbReference type="Gene3D" id="1.10.245.10">
    <property type="entry name" value="SWIB/MDM2 domain"/>
    <property type="match status" value="1"/>
</dbReference>
<dbReference type="OrthoDB" id="10263741at2759"/>
<feature type="region of interest" description="Disordered" evidence="1">
    <location>
        <begin position="382"/>
        <end position="410"/>
    </location>
</feature>
<feature type="compositionally biased region" description="Low complexity" evidence="1">
    <location>
        <begin position="562"/>
        <end position="577"/>
    </location>
</feature>
<dbReference type="EMBL" id="FR823393">
    <property type="protein sequence ID" value="CBZ55985.1"/>
    <property type="molecule type" value="Genomic_DNA"/>
</dbReference>
<dbReference type="VEuPathDB" id="ToxoDB:NCLIV_064110"/>
<dbReference type="eggNOG" id="KOG2570">
    <property type="taxonomic scope" value="Eukaryota"/>
</dbReference>
<dbReference type="PANTHER" id="PTHR13844">
    <property type="entry name" value="SWI/SNF-RELATED MATRIX-ASSOCIATED ACTIN-DEPENDENT REGULATOR OF CHROMATIN SUBFAMILY D"/>
    <property type="match status" value="1"/>
</dbReference>
<feature type="region of interest" description="Disordered" evidence="1">
    <location>
        <begin position="703"/>
        <end position="863"/>
    </location>
</feature>
<feature type="compositionally biased region" description="Low complexity" evidence="1">
    <location>
        <begin position="717"/>
        <end position="741"/>
    </location>
</feature>
<name>F0VQI8_NEOCL</name>
<reference evidence="4" key="3">
    <citation type="journal article" date="2012" name="PLoS Pathog.">
        <title>Comparative genomics of the apicomplexan parasites Toxoplasma gondii and Neospora caninum: Coccidia differing in host range and transmission strategy.</title>
        <authorList>
            <person name="Reid A.J."/>
            <person name="Vermont S.J."/>
            <person name="Cotton J.A."/>
            <person name="Harris D."/>
            <person name="Hill-Cawthorne G.A."/>
            <person name="Konen-Waisman S."/>
            <person name="Latham S.M."/>
            <person name="Mourier T."/>
            <person name="Norton R."/>
            <person name="Quail M.A."/>
            <person name="Sanders M."/>
            <person name="Shanmugam D."/>
            <person name="Sohal A."/>
            <person name="Wasmuth J.D."/>
            <person name="Brunk B."/>
            <person name="Grigg M.E."/>
            <person name="Howard J.C."/>
            <person name="Parkinson J."/>
            <person name="Roos D.S."/>
            <person name="Trees A.J."/>
            <person name="Berriman M."/>
            <person name="Pain A."/>
            <person name="Wastling J.M."/>
        </authorList>
    </citation>
    <scope>NUCLEOTIDE SEQUENCE [LARGE SCALE GENOMIC DNA]</scope>
    <source>
        <strain evidence="4">Liverpool</strain>
    </source>
</reference>
<dbReference type="SUPFAM" id="SSF47592">
    <property type="entry name" value="SWIB/MDM2 domain"/>
    <property type="match status" value="1"/>
</dbReference>
<feature type="compositionally biased region" description="Low complexity" evidence="1">
    <location>
        <begin position="29"/>
        <end position="62"/>
    </location>
</feature>
<dbReference type="Proteomes" id="UP000007494">
    <property type="component" value="Chromosome XII"/>
</dbReference>
<evidence type="ECO:0000256" key="1">
    <source>
        <dbReference type="SAM" id="MobiDB-lite"/>
    </source>
</evidence>